<feature type="region of interest" description="Disordered" evidence="4">
    <location>
        <begin position="1"/>
        <end position="116"/>
    </location>
</feature>
<dbReference type="InterPro" id="IPR015943">
    <property type="entry name" value="WD40/YVTN_repeat-like_dom_sf"/>
</dbReference>
<dbReference type="PROSITE" id="PS50294">
    <property type="entry name" value="WD_REPEATS_REGION"/>
    <property type="match status" value="1"/>
</dbReference>
<feature type="compositionally biased region" description="Polar residues" evidence="4">
    <location>
        <begin position="390"/>
        <end position="406"/>
    </location>
</feature>
<keyword evidence="7" id="KW-1185">Reference proteome</keyword>
<dbReference type="PROSITE" id="PS50082">
    <property type="entry name" value="WD_REPEATS_2"/>
    <property type="match status" value="1"/>
</dbReference>
<feature type="compositionally biased region" description="Low complexity" evidence="4">
    <location>
        <begin position="104"/>
        <end position="116"/>
    </location>
</feature>
<feature type="compositionally biased region" description="Low complexity" evidence="4">
    <location>
        <begin position="458"/>
        <end position="480"/>
    </location>
</feature>
<feature type="repeat" description="WD" evidence="3">
    <location>
        <begin position="265"/>
        <end position="306"/>
    </location>
</feature>
<keyword evidence="2" id="KW-0677">Repeat</keyword>
<dbReference type="SMART" id="SM00320">
    <property type="entry name" value="WD40"/>
    <property type="match status" value="6"/>
</dbReference>
<dbReference type="AlphaFoldDB" id="A0A1Y1UL61"/>
<accession>A0A1Y1UL61</accession>
<dbReference type="RefSeq" id="XP_021872644.1">
    <property type="nucleotide sequence ID" value="XM_022015437.1"/>
</dbReference>
<sequence>MRAYHEDDEDDFEDEDVDERTSQIVGDMDINMEDVYGQYEESGDGEGEGDGEGDEEDEDEEEDDEDDGDEDEDDEEEDDTEEGEGDEEEEDGDDVEMANGDDGSSPSRPSSSSVLPPNMARRQLLRPSFPFSEPPSTLSIEAICAIPLPSPVHSMAMTPCSSFLLTGSQEGYVRAYDFWSSVNGKQLMTAQQRTAVGFGEGVSKAGVARGWWENEVMGSDGETKAEPVYSMQVESDGLWALTGTRSGQINLYTLRHSPGHFVTSLKGHSSVVSCMTLLPGEKSFISGGWDGTLREWDLNTGQTVRSYPTHGAQISSTSLRALNAAAAGVLSNGGHANGVHENGLSVSVRVGEDFFDAKEELPPSSPPASSTPRAGPEDADAIVIASHGVNDSSTVDAPPQNSSSGVANGDGSPGDDAPSPYDPLFDDDAEGEDVPPSDAVTLTGTPGINDMAPPPLSPSTTSNNKPGLSLALPGAAGLKATTSNPLPPSSTGSGTTPLFPQAQHPSSSSSSGPSRLDNAGAAAGIPLLSPADYRDFSDNILMYSSMDGQVTLIDRREPTAGEGSRRGGGVGRLIPGDKAPPWCMSACWSAHGNQVLAGRRNGAIDVWDVRKSSSTSFSSSSSSSLQSPNLLRTLRTPLQSGPVSCIVPFPDGKHVATASTDNIRLWNTVEYFDQEDDLRKKSGRPPFKIIAGHHGGTVSSMLVDPTCRFLVTASGDRGWQGESTKVVLVHEVKW</sequence>
<feature type="compositionally biased region" description="Polar residues" evidence="4">
    <location>
        <begin position="481"/>
        <end position="498"/>
    </location>
</feature>
<dbReference type="EMBL" id="NBSH01000004">
    <property type="protein sequence ID" value="ORX38722.1"/>
    <property type="molecule type" value="Genomic_DNA"/>
</dbReference>
<feature type="domain" description="Transcription factor spt8 beta-propeller" evidence="5">
    <location>
        <begin position="538"/>
        <end position="732"/>
    </location>
</feature>
<dbReference type="InParanoid" id="A0A1Y1UL61"/>
<name>A0A1Y1UL61_9TREE</name>
<dbReference type="SUPFAM" id="SSF50978">
    <property type="entry name" value="WD40 repeat-like"/>
    <property type="match status" value="1"/>
</dbReference>
<feature type="region of interest" description="Disordered" evidence="4">
    <location>
        <begin position="390"/>
        <end position="518"/>
    </location>
</feature>
<dbReference type="InterPro" id="IPR057544">
    <property type="entry name" value="Beta-prop_SPT8"/>
</dbReference>
<dbReference type="InterPro" id="IPR036322">
    <property type="entry name" value="WD40_repeat_dom_sf"/>
</dbReference>
<feature type="compositionally biased region" description="Low complexity" evidence="4">
    <location>
        <begin position="505"/>
        <end position="514"/>
    </location>
</feature>
<feature type="domain" description="Transcription factor spt8 beta-propeller" evidence="5">
    <location>
        <begin position="140"/>
        <end position="324"/>
    </location>
</feature>
<evidence type="ECO:0000313" key="6">
    <source>
        <dbReference type="EMBL" id="ORX38722.1"/>
    </source>
</evidence>
<feature type="compositionally biased region" description="Acidic residues" evidence="4">
    <location>
        <begin position="424"/>
        <end position="435"/>
    </location>
</feature>
<protein>
    <submittedName>
        <fullName evidence="6">WD40-repeat-containing domain protein</fullName>
    </submittedName>
</protein>
<dbReference type="Pfam" id="PF23798">
    <property type="entry name" value="Beta-prop_SPT8"/>
    <property type="match status" value="2"/>
</dbReference>
<dbReference type="Gene3D" id="2.130.10.10">
    <property type="entry name" value="YVTN repeat-like/Quinoprotein amine dehydrogenase"/>
    <property type="match status" value="2"/>
</dbReference>
<dbReference type="Proteomes" id="UP000193218">
    <property type="component" value="Unassembled WGS sequence"/>
</dbReference>
<dbReference type="PANTHER" id="PTHR19848:SF8">
    <property type="entry name" value="F-BOX AND WD REPEAT DOMAIN CONTAINING 7"/>
    <property type="match status" value="1"/>
</dbReference>
<dbReference type="PANTHER" id="PTHR19848">
    <property type="entry name" value="WD40 REPEAT PROTEIN"/>
    <property type="match status" value="1"/>
</dbReference>
<dbReference type="STRING" id="4999.A0A1Y1UL61"/>
<proteinExistence type="predicted"/>
<evidence type="ECO:0000256" key="1">
    <source>
        <dbReference type="ARBA" id="ARBA00022574"/>
    </source>
</evidence>
<evidence type="ECO:0000259" key="5">
    <source>
        <dbReference type="Pfam" id="PF23798"/>
    </source>
</evidence>
<feature type="compositionally biased region" description="Acidic residues" evidence="4">
    <location>
        <begin position="1"/>
        <end position="18"/>
    </location>
</feature>
<dbReference type="InterPro" id="IPR001680">
    <property type="entry name" value="WD40_rpt"/>
</dbReference>
<organism evidence="6 7">
    <name type="scientific">Kockovaella imperatae</name>
    <dbReference type="NCBI Taxonomy" id="4999"/>
    <lineage>
        <taxon>Eukaryota</taxon>
        <taxon>Fungi</taxon>
        <taxon>Dikarya</taxon>
        <taxon>Basidiomycota</taxon>
        <taxon>Agaricomycotina</taxon>
        <taxon>Tremellomycetes</taxon>
        <taxon>Tremellales</taxon>
        <taxon>Cuniculitremaceae</taxon>
        <taxon>Kockovaella</taxon>
    </lineage>
</organism>
<evidence type="ECO:0000313" key="7">
    <source>
        <dbReference type="Proteomes" id="UP000193218"/>
    </source>
</evidence>
<evidence type="ECO:0000256" key="4">
    <source>
        <dbReference type="SAM" id="MobiDB-lite"/>
    </source>
</evidence>
<evidence type="ECO:0000256" key="3">
    <source>
        <dbReference type="PROSITE-ProRule" id="PRU00221"/>
    </source>
</evidence>
<feature type="compositionally biased region" description="Acidic residues" evidence="4">
    <location>
        <begin position="41"/>
        <end position="96"/>
    </location>
</feature>
<dbReference type="FunCoup" id="A0A1Y1UL61">
    <property type="interactions" value="42"/>
</dbReference>
<dbReference type="OrthoDB" id="10260946at2759"/>
<comment type="caution">
    <text evidence="6">The sequence shown here is derived from an EMBL/GenBank/DDBJ whole genome shotgun (WGS) entry which is preliminary data.</text>
</comment>
<evidence type="ECO:0000256" key="2">
    <source>
        <dbReference type="ARBA" id="ARBA00022737"/>
    </source>
</evidence>
<gene>
    <name evidence="6" type="ORF">BD324DRAFT_622064</name>
</gene>
<reference evidence="6 7" key="1">
    <citation type="submission" date="2017-03" db="EMBL/GenBank/DDBJ databases">
        <title>Widespread Adenine N6-methylation of Active Genes in Fungi.</title>
        <authorList>
            <consortium name="DOE Joint Genome Institute"/>
            <person name="Mondo S.J."/>
            <person name="Dannebaum R.O."/>
            <person name="Kuo R.C."/>
            <person name="Louie K.B."/>
            <person name="Bewick A.J."/>
            <person name="Labutti K."/>
            <person name="Haridas S."/>
            <person name="Kuo A."/>
            <person name="Salamov A."/>
            <person name="Ahrendt S.R."/>
            <person name="Lau R."/>
            <person name="Bowen B.P."/>
            <person name="Lipzen A."/>
            <person name="Sullivan W."/>
            <person name="Andreopoulos W.B."/>
            <person name="Clum A."/>
            <person name="Lindquist E."/>
            <person name="Daum C."/>
            <person name="Northen T.R."/>
            <person name="Ramamoorthy G."/>
            <person name="Schmitz R.J."/>
            <person name="Gryganskyi A."/>
            <person name="Culley D."/>
            <person name="Magnuson J."/>
            <person name="James T.Y."/>
            <person name="O'Malley M.A."/>
            <person name="Stajich J.E."/>
            <person name="Spatafora J.W."/>
            <person name="Visel A."/>
            <person name="Grigoriev I.V."/>
        </authorList>
    </citation>
    <scope>NUCLEOTIDE SEQUENCE [LARGE SCALE GENOMIC DNA]</scope>
    <source>
        <strain evidence="6 7">NRRL Y-17943</strain>
    </source>
</reference>
<feature type="region of interest" description="Disordered" evidence="4">
    <location>
        <begin position="357"/>
        <end position="376"/>
    </location>
</feature>
<keyword evidence="1 3" id="KW-0853">WD repeat</keyword>
<dbReference type="GeneID" id="33557246"/>